<dbReference type="SUPFAM" id="SSF55874">
    <property type="entry name" value="ATPase domain of HSP90 chaperone/DNA topoisomerase II/histidine kinase"/>
    <property type="match status" value="1"/>
</dbReference>
<dbReference type="InterPro" id="IPR036890">
    <property type="entry name" value="HATPase_C_sf"/>
</dbReference>
<reference evidence="3 4" key="1">
    <citation type="submission" date="2019-09" db="EMBL/GenBank/DDBJ databases">
        <title>Complete genome sequence of Arachidicoccus sp. B3-10 isolated from apple orchard soil.</title>
        <authorList>
            <person name="Kim H.S."/>
            <person name="Han K.-I."/>
            <person name="Suh M.K."/>
            <person name="Lee K.C."/>
            <person name="Eom M.K."/>
            <person name="Kim J.-S."/>
            <person name="Kang S.W."/>
            <person name="Sin Y."/>
            <person name="Lee J.-S."/>
        </authorList>
    </citation>
    <scope>NUCLEOTIDE SEQUENCE [LARGE SCALE GENOMIC DNA]</scope>
    <source>
        <strain evidence="3 4">B3-10</strain>
    </source>
</reference>
<proteinExistence type="predicted"/>
<name>A0A5P2GAU5_9BACT</name>
<dbReference type="OrthoDB" id="9809670at2"/>
<gene>
    <name evidence="3" type="ORF">E0W69_017190</name>
</gene>
<dbReference type="PANTHER" id="PTHR34220:SF7">
    <property type="entry name" value="SENSOR HISTIDINE KINASE YPDA"/>
    <property type="match status" value="1"/>
</dbReference>
<dbReference type="Proteomes" id="UP000292424">
    <property type="component" value="Chromosome"/>
</dbReference>
<feature type="domain" description="Signal transduction histidine kinase internal region" evidence="2">
    <location>
        <begin position="389"/>
        <end position="465"/>
    </location>
</feature>
<dbReference type="GO" id="GO:0000155">
    <property type="term" value="F:phosphorelay sensor kinase activity"/>
    <property type="evidence" value="ECO:0007669"/>
    <property type="project" value="InterPro"/>
</dbReference>
<keyword evidence="1" id="KW-0472">Membrane</keyword>
<protein>
    <recommendedName>
        <fullName evidence="2">Signal transduction histidine kinase internal region domain-containing protein</fullName>
    </recommendedName>
</protein>
<evidence type="ECO:0000313" key="3">
    <source>
        <dbReference type="EMBL" id="QES90313.1"/>
    </source>
</evidence>
<dbReference type="InterPro" id="IPR010559">
    <property type="entry name" value="Sig_transdc_His_kin_internal"/>
</dbReference>
<keyword evidence="1" id="KW-0812">Transmembrane</keyword>
<organism evidence="3 4">
    <name type="scientific">Rhizosphaericola mali</name>
    <dbReference type="NCBI Taxonomy" id="2545455"/>
    <lineage>
        <taxon>Bacteria</taxon>
        <taxon>Pseudomonadati</taxon>
        <taxon>Bacteroidota</taxon>
        <taxon>Chitinophagia</taxon>
        <taxon>Chitinophagales</taxon>
        <taxon>Chitinophagaceae</taxon>
        <taxon>Rhizosphaericola</taxon>
    </lineage>
</organism>
<dbReference type="KEGG" id="arac:E0W69_017190"/>
<dbReference type="Gene3D" id="3.30.565.10">
    <property type="entry name" value="Histidine kinase-like ATPase, C-terminal domain"/>
    <property type="match status" value="1"/>
</dbReference>
<dbReference type="EMBL" id="CP044016">
    <property type="protein sequence ID" value="QES90313.1"/>
    <property type="molecule type" value="Genomic_DNA"/>
</dbReference>
<dbReference type="InterPro" id="IPR050640">
    <property type="entry name" value="Bact_2-comp_sensor_kinase"/>
</dbReference>
<dbReference type="AlphaFoldDB" id="A0A5P2GAU5"/>
<dbReference type="PANTHER" id="PTHR34220">
    <property type="entry name" value="SENSOR HISTIDINE KINASE YPDA"/>
    <property type="match status" value="1"/>
</dbReference>
<sequence length="583" mass="68009">MRKMSRIALVILCLVKLNVCFCQKLEMQLNSINPILKRDTNGDSIRKYFSVTLYNYNNFRNSKKVPLAMVAFYSNNLLVNPAFVKEKIPDIVKYKNDSSNSIGFFDAYSGKYAIPIFDSSGIIFTVNGINQYNAHDYEYRVIENNRKVVLPWTTPKLFWKVYWMTKIANPKEIDTVTAYLGQFKAAYGNALVLQIRRKDSPNRLEVSMSALWVRRAPRVVGVFSFAQFYDFLQLFKKQWMPDKYMRDMQDWTHDTTLLHTRHQFNSNENSIIFYLDDVVNSKDAIEYNLVHGKDSTGWRINDFDLNFVWLKNLAPGNYQLKIRYSIQRENVCVYNFTIATAWYQTIWFKMMWVLLSVLAIGFGILLVRSNNLKRKIKIQGLKNQLVQTELKSIRSQFNPHFVFNALSSIQGLITKNDSENATKYLIEFGDLMRDSLKASNTEFSSISKEIKMLENYLNLERLRFGFTYQIITDENIDIRAYEVPNLLLQPLVENAIKHGISSLKEKGTLIVSFVKLEDNMVVSVIDNGKGFSDNMEIKGFGLQLTKERIKLLNHTLYDQQISLTIRRKNDHTHVILSFKNWLI</sequence>
<accession>A0A5P2GAU5</accession>
<evidence type="ECO:0000256" key="1">
    <source>
        <dbReference type="SAM" id="Phobius"/>
    </source>
</evidence>
<feature type="transmembrane region" description="Helical" evidence="1">
    <location>
        <begin position="346"/>
        <end position="367"/>
    </location>
</feature>
<evidence type="ECO:0000259" key="2">
    <source>
        <dbReference type="Pfam" id="PF06580"/>
    </source>
</evidence>
<keyword evidence="1" id="KW-1133">Transmembrane helix</keyword>
<evidence type="ECO:0000313" key="4">
    <source>
        <dbReference type="Proteomes" id="UP000292424"/>
    </source>
</evidence>
<keyword evidence="4" id="KW-1185">Reference proteome</keyword>
<dbReference type="GO" id="GO:0016020">
    <property type="term" value="C:membrane"/>
    <property type="evidence" value="ECO:0007669"/>
    <property type="project" value="InterPro"/>
</dbReference>
<dbReference type="Pfam" id="PF06580">
    <property type="entry name" value="His_kinase"/>
    <property type="match status" value="1"/>
</dbReference>